<comment type="caution">
    <text evidence="1">The sequence shown here is derived from an EMBL/GenBank/DDBJ whole genome shotgun (WGS) entry which is preliminary data.</text>
</comment>
<dbReference type="InterPro" id="IPR052947">
    <property type="entry name" value="T6SS_Hcp1_domain"/>
</dbReference>
<accession>A0AAI9DD95</accession>
<dbReference type="AlphaFoldDB" id="A0AAI9DD95"/>
<name>A0AAI9DD95_PROST</name>
<dbReference type="Gene3D" id="2.30.110.20">
    <property type="entry name" value="Hcp1-like"/>
    <property type="match status" value="1"/>
</dbReference>
<dbReference type="SUPFAM" id="SSF141452">
    <property type="entry name" value="Hcp1-like"/>
    <property type="match status" value="1"/>
</dbReference>
<dbReference type="NCBIfam" id="TIGR03344">
    <property type="entry name" value="VI_effect_Hcp1"/>
    <property type="match status" value="1"/>
</dbReference>
<dbReference type="PANTHER" id="PTHR34319">
    <property type="entry name" value="MAJOR EXPORTED PROTEIN"/>
    <property type="match status" value="1"/>
</dbReference>
<dbReference type="InterPro" id="IPR008514">
    <property type="entry name" value="T6SS_Hcp"/>
</dbReference>
<dbReference type="Pfam" id="PF05638">
    <property type="entry name" value="T6SS_HCP"/>
    <property type="match status" value="1"/>
</dbReference>
<dbReference type="EMBL" id="ABMABF030000007">
    <property type="protein sequence ID" value="EMJ5134790.1"/>
    <property type="molecule type" value="Genomic_DNA"/>
</dbReference>
<protein>
    <submittedName>
        <fullName evidence="1">Hcp family type VI secretion system effector</fullName>
    </submittedName>
</protein>
<gene>
    <name evidence="1" type="ORF">RG298_002532</name>
</gene>
<dbReference type="PANTHER" id="PTHR34319:SF7">
    <property type="entry name" value="HNH ENDONUCLEASE DOMAIN-CONTAINING PROTEIN"/>
    <property type="match status" value="1"/>
</dbReference>
<reference evidence="1" key="1">
    <citation type="submission" date="2024-02" db="EMBL/GenBank/DDBJ databases">
        <authorList>
            <consortium name="Clinical and Environmental Microbiology Branch: Whole genome sequencing antimicrobial resistance pathogens in the healthcare setting"/>
        </authorList>
    </citation>
    <scope>NUCLEOTIDE SEQUENCE</scope>
    <source>
        <strain evidence="1">2021GO-0154</strain>
    </source>
</reference>
<sequence length="159" mass="17877">MANLIYLKLTGKNQGLISAGCSTRDSIGNKYQESHKDEILVYSFDHDIYRLQNVSHSPVTITKPVDKSSPLLSVSISDNEQVECDFTFYRTSESGNQEKFYTIKLTKASIKNVSIHFPNSLTHEDAQPYESITIDYESITWSHVTAGTSGYSIKNDNNI</sequence>
<organism evidence="1">
    <name type="scientific">Providencia stuartii</name>
    <dbReference type="NCBI Taxonomy" id="588"/>
    <lineage>
        <taxon>Bacteria</taxon>
        <taxon>Pseudomonadati</taxon>
        <taxon>Pseudomonadota</taxon>
        <taxon>Gammaproteobacteria</taxon>
        <taxon>Enterobacterales</taxon>
        <taxon>Morganellaceae</taxon>
        <taxon>Providencia</taxon>
    </lineage>
</organism>
<proteinExistence type="predicted"/>
<evidence type="ECO:0000313" key="1">
    <source>
        <dbReference type="EMBL" id="EMJ5134790.1"/>
    </source>
</evidence>
<dbReference type="InterPro" id="IPR036624">
    <property type="entry name" value="Hcp1-lik_sf"/>
</dbReference>